<dbReference type="AlphaFoldDB" id="A0A090G330"/>
<name>A0A090G330_MESPL</name>
<evidence type="ECO:0000313" key="2">
    <source>
        <dbReference type="EMBL" id="CDX55594.1"/>
    </source>
</evidence>
<organism evidence="2 3">
    <name type="scientific">Mesorhizobium plurifarium</name>
    <dbReference type="NCBI Taxonomy" id="69974"/>
    <lineage>
        <taxon>Bacteria</taxon>
        <taxon>Pseudomonadati</taxon>
        <taxon>Pseudomonadota</taxon>
        <taxon>Alphaproteobacteria</taxon>
        <taxon>Hyphomicrobiales</taxon>
        <taxon>Phyllobacteriaceae</taxon>
        <taxon>Mesorhizobium</taxon>
    </lineage>
</organism>
<feature type="region of interest" description="Disordered" evidence="1">
    <location>
        <begin position="1"/>
        <end position="23"/>
    </location>
</feature>
<proteinExistence type="predicted"/>
<dbReference type="Proteomes" id="UP000046122">
    <property type="component" value="Unassembled WGS sequence"/>
</dbReference>
<sequence length="113" mass="12657">MPSKLPQSDAHIGRPMGKRGPRSLSFEYDCGSRLMRGECVTLRVNDPESEGVDLWLLRTMRRQALVYRHGSPEAADELVALTLTEAIAEVRANPIPGQSLLQCLFGIMRRHLN</sequence>
<accession>A0A090G330</accession>
<protein>
    <submittedName>
        <fullName evidence="2">Uncharacterized protein</fullName>
    </submittedName>
</protein>
<evidence type="ECO:0000313" key="3">
    <source>
        <dbReference type="Proteomes" id="UP000046122"/>
    </source>
</evidence>
<gene>
    <name evidence="2" type="ORF">MPL3365_200159</name>
</gene>
<evidence type="ECO:0000256" key="1">
    <source>
        <dbReference type="SAM" id="MobiDB-lite"/>
    </source>
</evidence>
<reference evidence="2 3" key="1">
    <citation type="submission" date="2014-08" db="EMBL/GenBank/DDBJ databases">
        <authorList>
            <person name="Moulin Lionel"/>
        </authorList>
    </citation>
    <scope>NUCLEOTIDE SEQUENCE [LARGE SCALE GENOMIC DNA]</scope>
</reference>
<dbReference type="EMBL" id="CCNE01000013">
    <property type="protein sequence ID" value="CDX55594.1"/>
    <property type="molecule type" value="Genomic_DNA"/>
</dbReference>